<proteinExistence type="inferred from homology"/>
<evidence type="ECO:0000259" key="3">
    <source>
        <dbReference type="Pfam" id="PF01073"/>
    </source>
</evidence>
<evidence type="ECO:0000256" key="1">
    <source>
        <dbReference type="ARBA" id="ARBA00009219"/>
    </source>
</evidence>
<evidence type="ECO:0000313" key="4">
    <source>
        <dbReference type="EMBL" id="CAE7228803.1"/>
    </source>
</evidence>
<gene>
    <name evidence="4" type="ORF">RDB_LOCUS181161</name>
</gene>
<accession>A0A8H3EC95</accession>
<comment type="similarity">
    <text evidence="1">Belongs to the 3-beta-HSD family.</text>
</comment>
<dbReference type="Gene3D" id="3.40.50.720">
    <property type="entry name" value="NAD(P)-binding Rossmann-like Domain"/>
    <property type="match status" value="1"/>
</dbReference>
<dbReference type="PANTHER" id="PTHR43245:SF51">
    <property type="entry name" value="SHORT CHAIN DEHYDROGENASE_REDUCTASE FAMILY 42E, MEMBER 2"/>
    <property type="match status" value="1"/>
</dbReference>
<dbReference type="InterPro" id="IPR050177">
    <property type="entry name" value="Lipid_A_modif_metabolic_enz"/>
</dbReference>
<dbReference type="GO" id="GO:0016616">
    <property type="term" value="F:oxidoreductase activity, acting on the CH-OH group of donors, NAD or NADP as acceptor"/>
    <property type="evidence" value="ECO:0007669"/>
    <property type="project" value="InterPro"/>
</dbReference>
<feature type="domain" description="3-beta hydroxysteroid dehydrogenase/isomerase" evidence="3">
    <location>
        <begin position="71"/>
        <end position="345"/>
    </location>
</feature>
<dbReference type="InterPro" id="IPR036291">
    <property type="entry name" value="NAD(P)-bd_dom_sf"/>
</dbReference>
<dbReference type="EMBL" id="CAJNJQ010006460">
    <property type="protein sequence ID" value="CAE7228803.1"/>
    <property type="molecule type" value="Genomic_DNA"/>
</dbReference>
<dbReference type="Pfam" id="PF01073">
    <property type="entry name" value="3Beta_HSD"/>
    <property type="match status" value="1"/>
</dbReference>
<evidence type="ECO:0000256" key="2">
    <source>
        <dbReference type="ARBA" id="ARBA00023002"/>
    </source>
</evidence>
<sequence>MSLWIILGVIALVGGYLFTLNKRLTTPHPSVLAHKAVFMSDDELAKVVVPTPHDMTNAIKAHGPATGKAYIVIGGSGLVGQYIVRTLLARGETLVRIIDVAAPKVSANSDVGALDHLSHAEFIQADVTDYRSIADAISRPFGNTGRTAEVVMHTVAAIRNFERLAYVKHLSHRVNVQGTQNIIKASQELGTVGAIVYTSSAAVWVRPAQYLRLGLFGTRPGALVGDDTPDDIPRLTNHYISTKIEGEKLVLAADGVKGVRTGILRPGMVIMGPESMFAALVLKNPDVNPTWGSGFTNGILNAWDLGRAHVQLADALFDRPKDVAGQPFAITGQTTAHPFHEVRRMFQFYSRNGLRFRELPELPLYILSHALEIFLLARYLVLSAASKFTGTQVSHVPQWATKSRVLFLQPAMWDLNLVDAIVDDSRARKVLGYRNYWSTEQTIRWTIEGAEGQRAS</sequence>
<dbReference type="SUPFAM" id="SSF51735">
    <property type="entry name" value="NAD(P)-binding Rossmann-fold domains"/>
    <property type="match status" value="1"/>
</dbReference>
<comment type="caution">
    <text evidence="4">The sequence shown here is derived from an EMBL/GenBank/DDBJ whole genome shotgun (WGS) entry which is preliminary data.</text>
</comment>
<dbReference type="InterPro" id="IPR002225">
    <property type="entry name" value="3Beta_OHSteriod_DH/Estase"/>
</dbReference>
<protein>
    <recommendedName>
        <fullName evidence="3">3-beta hydroxysteroid dehydrogenase/isomerase domain-containing protein</fullName>
    </recommendedName>
</protein>
<reference evidence="4" key="1">
    <citation type="submission" date="2021-01" db="EMBL/GenBank/DDBJ databases">
        <authorList>
            <person name="Kaushik A."/>
        </authorList>
    </citation>
    <scope>NUCLEOTIDE SEQUENCE</scope>
    <source>
        <strain evidence="4">AG5</strain>
    </source>
</reference>
<name>A0A8H3EC95_9AGAM</name>
<organism evidence="4 5">
    <name type="scientific">Rhizoctonia solani</name>
    <dbReference type="NCBI Taxonomy" id="456999"/>
    <lineage>
        <taxon>Eukaryota</taxon>
        <taxon>Fungi</taxon>
        <taxon>Dikarya</taxon>
        <taxon>Basidiomycota</taxon>
        <taxon>Agaricomycotina</taxon>
        <taxon>Agaricomycetes</taxon>
        <taxon>Cantharellales</taxon>
        <taxon>Ceratobasidiaceae</taxon>
        <taxon>Rhizoctonia</taxon>
    </lineage>
</organism>
<dbReference type="Proteomes" id="UP000663827">
    <property type="component" value="Unassembled WGS sequence"/>
</dbReference>
<dbReference type="PANTHER" id="PTHR43245">
    <property type="entry name" value="BIFUNCTIONAL POLYMYXIN RESISTANCE PROTEIN ARNA"/>
    <property type="match status" value="1"/>
</dbReference>
<dbReference type="AlphaFoldDB" id="A0A8H3EC95"/>
<dbReference type="GO" id="GO:0006694">
    <property type="term" value="P:steroid biosynthetic process"/>
    <property type="evidence" value="ECO:0007669"/>
    <property type="project" value="InterPro"/>
</dbReference>
<evidence type="ECO:0000313" key="5">
    <source>
        <dbReference type="Proteomes" id="UP000663827"/>
    </source>
</evidence>
<keyword evidence="2" id="KW-0560">Oxidoreductase</keyword>